<dbReference type="HOGENOM" id="CLU_791855_0_0_4"/>
<gene>
    <name evidence="1" type="ordered locus">NMA1625</name>
</gene>
<dbReference type="PANTHER" id="PTHR39431">
    <property type="entry name" value="FRPA/C-RELATED PROTEIN"/>
    <property type="match status" value="1"/>
</dbReference>
<sequence>MSWNSFGNFMSARSSALAEFGNMVANLVSAKNEKDISKRNEYYKQAGYSALLAFGNLASNIAPGSTSSHIVNGTNASVIASRLSGNISSAIQEHKDGKVNINRFQNILADLYSLGGLGSTLIEKNGNMQSWGIPLAIAGDIIAATAIATGDTGTISTEEFYNFDNWKGFGYELFEDWSRWVYDWLPDGWNLWKELDRNRCWILTERDGRRQFKWLGKPDPTRGWFDNGHECLKPWGNIFDSYRRGKYHVYDPLALDLDGDGIETVATKGFSGALFDHRNQGIRTATGWVSADDGLLVRDLNGNGIIDNGAELFGDNTKLADGSFAKHGYAALAELDSNGDNIINAADAAF</sequence>
<evidence type="ECO:0000313" key="2">
    <source>
        <dbReference type="Proteomes" id="UP000000626"/>
    </source>
</evidence>
<dbReference type="SMR" id="A0A0U1RJD8"/>
<proteinExistence type="predicted"/>
<dbReference type="AlphaFoldDB" id="A0A0U1RJD8"/>
<protein>
    <submittedName>
        <fullName evidence="1">RTX family exoprotein</fullName>
    </submittedName>
</protein>
<organism evidence="1 2">
    <name type="scientific">Neisseria meningitidis serogroup A / serotype 4A (strain DSM 15465 / Z2491)</name>
    <dbReference type="NCBI Taxonomy" id="122587"/>
    <lineage>
        <taxon>Bacteria</taxon>
        <taxon>Pseudomonadati</taxon>
        <taxon>Pseudomonadota</taxon>
        <taxon>Betaproteobacteria</taxon>
        <taxon>Neisseriales</taxon>
        <taxon>Neisseriaceae</taxon>
        <taxon>Neisseria</taxon>
    </lineage>
</organism>
<dbReference type="KEGG" id="nma:NMA1625"/>
<dbReference type="Proteomes" id="UP000000626">
    <property type="component" value="Chromosome"/>
</dbReference>
<name>A0A0U1RJD8_NEIMA</name>
<dbReference type="PANTHER" id="PTHR39431:SF1">
    <property type="entry name" value="FRPA_C-RELATED PROTEIN"/>
    <property type="match status" value="1"/>
</dbReference>
<dbReference type="EnsemblBacteria" id="CAM08762">
    <property type="protein sequence ID" value="CAM08762"/>
    <property type="gene ID" value="NMA1625"/>
</dbReference>
<accession>A0A0U1RJD8</accession>
<dbReference type="EMBL" id="AL157959">
    <property type="protein sequence ID" value="CAM08762.1"/>
    <property type="molecule type" value="Genomic_DNA"/>
</dbReference>
<evidence type="ECO:0000313" key="1">
    <source>
        <dbReference type="EMBL" id="CAM08762.1"/>
    </source>
</evidence>
<reference evidence="1 2" key="1">
    <citation type="journal article" date="2000" name="Nature">
        <title>Complete DNA sequence of a serogroup A strain of Neisseria meningitidis Z2491.</title>
        <authorList>
            <person name="Parkhill J."/>
            <person name="Achtman M."/>
            <person name="James K.D."/>
            <person name="Bentley S.D."/>
            <person name="Churcher C."/>
            <person name="Klee S.R."/>
            <person name="Morelli G."/>
            <person name="Basham D."/>
            <person name="Brown D."/>
            <person name="Chillingworth T."/>
            <person name="Davies R.M."/>
            <person name="Davis P."/>
            <person name="Devlin K."/>
            <person name="Feltwell T."/>
            <person name="Hamlin N."/>
            <person name="Holroyd S."/>
            <person name="Jagels K."/>
            <person name="Leather S."/>
            <person name="Moule S."/>
            <person name="Mungall K."/>
            <person name="Quail M.A."/>
            <person name="Rajandream M.A."/>
            <person name="Rutherford K.M."/>
            <person name="Simmonds M."/>
            <person name="Skelton J."/>
            <person name="Whitehead S."/>
            <person name="Spratt B.G."/>
            <person name="Barrell B.G."/>
        </authorList>
    </citation>
    <scope>NUCLEOTIDE SEQUENCE [LARGE SCALE GENOMIC DNA]</scope>
    <source>
        <strain evidence="2">DSM 15465 / Z2491</strain>
    </source>
</reference>